<reference evidence="2" key="1">
    <citation type="journal article" date="2023" name="Mol. Phylogenet. Evol.">
        <title>Genome-scale phylogeny and comparative genomics of the fungal order Sordariales.</title>
        <authorList>
            <person name="Hensen N."/>
            <person name="Bonometti L."/>
            <person name="Westerberg I."/>
            <person name="Brannstrom I.O."/>
            <person name="Guillou S."/>
            <person name="Cros-Aarteil S."/>
            <person name="Calhoun S."/>
            <person name="Haridas S."/>
            <person name="Kuo A."/>
            <person name="Mondo S."/>
            <person name="Pangilinan J."/>
            <person name="Riley R."/>
            <person name="LaButti K."/>
            <person name="Andreopoulos B."/>
            <person name="Lipzen A."/>
            <person name="Chen C."/>
            <person name="Yan M."/>
            <person name="Daum C."/>
            <person name="Ng V."/>
            <person name="Clum A."/>
            <person name="Steindorff A."/>
            <person name="Ohm R.A."/>
            <person name="Martin F."/>
            <person name="Silar P."/>
            <person name="Natvig D.O."/>
            <person name="Lalanne C."/>
            <person name="Gautier V."/>
            <person name="Ament-Velasquez S.L."/>
            <person name="Kruys A."/>
            <person name="Hutchinson M.I."/>
            <person name="Powell A.J."/>
            <person name="Barry K."/>
            <person name="Miller A.N."/>
            <person name="Grigoriev I.V."/>
            <person name="Debuchy R."/>
            <person name="Gladieux P."/>
            <person name="Hiltunen Thoren M."/>
            <person name="Johannesson H."/>
        </authorList>
    </citation>
    <scope>NUCLEOTIDE SEQUENCE</scope>
    <source>
        <strain evidence="2">PSN293</strain>
    </source>
</reference>
<reference evidence="2" key="2">
    <citation type="submission" date="2023-05" db="EMBL/GenBank/DDBJ databases">
        <authorList>
            <consortium name="Lawrence Berkeley National Laboratory"/>
            <person name="Steindorff A."/>
            <person name="Hensen N."/>
            <person name="Bonometti L."/>
            <person name="Westerberg I."/>
            <person name="Brannstrom I.O."/>
            <person name="Guillou S."/>
            <person name="Cros-Aarteil S."/>
            <person name="Calhoun S."/>
            <person name="Haridas S."/>
            <person name="Kuo A."/>
            <person name="Mondo S."/>
            <person name="Pangilinan J."/>
            <person name="Riley R."/>
            <person name="Labutti K."/>
            <person name="Andreopoulos B."/>
            <person name="Lipzen A."/>
            <person name="Chen C."/>
            <person name="Yanf M."/>
            <person name="Daum C."/>
            <person name="Ng V."/>
            <person name="Clum A."/>
            <person name="Ohm R."/>
            <person name="Martin F."/>
            <person name="Silar P."/>
            <person name="Natvig D."/>
            <person name="Lalanne C."/>
            <person name="Gautier V."/>
            <person name="Ament-Velasquez S.L."/>
            <person name="Kruys A."/>
            <person name="Hutchinson M.I."/>
            <person name="Powell A.J."/>
            <person name="Barry K."/>
            <person name="Miller A.N."/>
            <person name="Grigoriev I.V."/>
            <person name="Debuchy R."/>
            <person name="Gladieux P."/>
            <person name="Thoren M.H."/>
            <person name="Johannesson H."/>
        </authorList>
    </citation>
    <scope>NUCLEOTIDE SEQUENCE</scope>
    <source>
        <strain evidence="2">PSN293</strain>
    </source>
</reference>
<feature type="region of interest" description="Disordered" evidence="1">
    <location>
        <begin position="1"/>
        <end position="58"/>
    </location>
</feature>
<feature type="compositionally biased region" description="Polar residues" evidence="1">
    <location>
        <begin position="19"/>
        <end position="35"/>
    </location>
</feature>
<evidence type="ECO:0000313" key="2">
    <source>
        <dbReference type="EMBL" id="KAK4213860.1"/>
    </source>
</evidence>
<gene>
    <name evidence="2" type="ORF">QBC37DRAFT_373527</name>
</gene>
<proteinExistence type="predicted"/>
<name>A0AAN6Y9L2_9PEZI</name>
<organism evidence="2 3">
    <name type="scientific">Rhypophila decipiens</name>
    <dbReference type="NCBI Taxonomy" id="261697"/>
    <lineage>
        <taxon>Eukaryota</taxon>
        <taxon>Fungi</taxon>
        <taxon>Dikarya</taxon>
        <taxon>Ascomycota</taxon>
        <taxon>Pezizomycotina</taxon>
        <taxon>Sordariomycetes</taxon>
        <taxon>Sordariomycetidae</taxon>
        <taxon>Sordariales</taxon>
        <taxon>Naviculisporaceae</taxon>
        <taxon>Rhypophila</taxon>
    </lineage>
</organism>
<comment type="caution">
    <text evidence="2">The sequence shown here is derived from an EMBL/GenBank/DDBJ whole genome shotgun (WGS) entry which is preliminary data.</text>
</comment>
<dbReference type="Proteomes" id="UP001301769">
    <property type="component" value="Unassembled WGS sequence"/>
</dbReference>
<dbReference type="EMBL" id="MU858102">
    <property type="protein sequence ID" value="KAK4213860.1"/>
    <property type="molecule type" value="Genomic_DNA"/>
</dbReference>
<dbReference type="AlphaFoldDB" id="A0AAN6Y9L2"/>
<keyword evidence="3" id="KW-1185">Reference proteome</keyword>
<evidence type="ECO:0000256" key="1">
    <source>
        <dbReference type="SAM" id="MobiDB-lite"/>
    </source>
</evidence>
<protein>
    <submittedName>
        <fullName evidence="2">Uncharacterized protein</fullName>
    </submittedName>
</protein>
<sequence length="85" mass="8965">MVQTTVDKPPKCHLPMSTAGENNELTLGESRTSSVGAGRPSPIVTKQPSPEPAPKMENEMTLRGGRMSLGFNCCGGHCAFNKGCC</sequence>
<evidence type="ECO:0000313" key="3">
    <source>
        <dbReference type="Proteomes" id="UP001301769"/>
    </source>
</evidence>
<accession>A0AAN6Y9L2</accession>